<reference evidence="1 2" key="1">
    <citation type="submission" date="2024-05" db="EMBL/GenBank/DDBJ databases">
        <title>Genome sequencing and assembly of Indian major carp, Cirrhinus mrigala (Hamilton, 1822).</title>
        <authorList>
            <person name="Mohindra V."/>
            <person name="Chowdhury L.M."/>
            <person name="Lal K."/>
            <person name="Jena J.K."/>
        </authorList>
    </citation>
    <scope>NUCLEOTIDE SEQUENCE [LARGE SCALE GENOMIC DNA]</scope>
    <source>
        <strain evidence="1">CM1030</strain>
        <tissue evidence="1">Blood</tissue>
    </source>
</reference>
<comment type="caution">
    <text evidence="1">The sequence shown here is derived from an EMBL/GenBank/DDBJ whole genome shotgun (WGS) entry which is preliminary data.</text>
</comment>
<dbReference type="EMBL" id="JAMKFB020000024">
    <property type="protein sequence ID" value="KAL0156944.1"/>
    <property type="molecule type" value="Genomic_DNA"/>
</dbReference>
<gene>
    <name evidence="1" type="ORF">M9458_048190</name>
</gene>
<proteinExistence type="predicted"/>
<name>A0ABD0N491_CIRMR</name>
<dbReference type="AlphaFoldDB" id="A0ABD0N491"/>
<organism evidence="1 2">
    <name type="scientific">Cirrhinus mrigala</name>
    <name type="common">Mrigala</name>
    <dbReference type="NCBI Taxonomy" id="683832"/>
    <lineage>
        <taxon>Eukaryota</taxon>
        <taxon>Metazoa</taxon>
        <taxon>Chordata</taxon>
        <taxon>Craniata</taxon>
        <taxon>Vertebrata</taxon>
        <taxon>Euteleostomi</taxon>
        <taxon>Actinopterygii</taxon>
        <taxon>Neopterygii</taxon>
        <taxon>Teleostei</taxon>
        <taxon>Ostariophysi</taxon>
        <taxon>Cypriniformes</taxon>
        <taxon>Cyprinidae</taxon>
        <taxon>Labeoninae</taxon>
        <taxon>Labeonini</taxon>
        <taxon>Cirrhinus</taxon>
    </lineage>
</organism>
<evidence type="ECO:0000313" key="1">
    <source>
        <dbReference type="EMBL" id="KAL0156944.1"/>
    </source>
</evidence>
<protein>
    <submittedName>
        <fullName evidence="1">Uncharacterized protein</fullName>
    </submittedName>
</protein>
<keyword evidence="2" id="KW-1185">Reference proteome</keyword>
<feature type="non-terminal residue" evidence="1">
    <location>
        <position position="1"/>
    </location>
</feature>
<sequence>CSLFVSQQPHLYPTEESKVAFVALDWATAVWRLDRPTFPFFAAFMQRFKGVFQPSTENGEAGEQIMALRQGRRTAADYALWRLRAAGRMSRSNSITARAYIRIYKW</sequence>
<accession>A0ABD0N491</accession>
<evidence type="ECO:0000313" key="2">
    <source>
        <dbReference type="Proteomes" id="UP001529510"/>
    </source>
</evidence>
<dbReference type="Proteomes" id="UP001529510">
    <property type="component" value="Unassembled WGS sequence"/>
</dbReference>
<feature type="non-terminal residue" evidence="1">
    <location>
        <position position="106"/>
    </location>
</feature>